<organism evidence="1 2">
    <name type="scientific">Tanacetum coccineum</name>
    <dbReference type="NCBI Taxonomy" id="301880"/>
    <lineage>
        <taxon>Eukaryota</taxon>
        <taxon>Viridiplantae</taxon>
        <taxon>Streptophyta</taxon>
        <taxon>Embryophyta</taxon>
        <taxon>Tracheophyta</taxon>
        <taxon>Spermatophyta</taxon>
        <taxon>Magnoliopsida</taxon>
        <taxon>eudicotyledons</taxon>
        <taxon>Gunneridae</taxon>
        <taxon>Pentapetalae</taxon>
        <taxon>asterids</taxon>
        <taxon>campanulids</taxon>
        <taxon>Asterales</taxon>
        <taxon>Asteraceae</taxon>
        <taxon>Asteroideae</taxon>
        <taxon>Anthemideae</taxon>
        <taxon>Anthemidinae</taxon>
        <taxon>Tanacetum</taxon>
    </lineage>
</organism>
<evidence type="ECO:0000313" key="1">
    <source>
        <dbReference type="EMBL" id="GJT71465.1"/>
    </source>
</evidence>
<name>A0ABQ5G739_9ASTR</name>
<protein>
    <submittedName>
        <fullName evidence="1">Uncharacterized protein</fullName>
    </submittedName>
</protein>
<proteinExistence type="predicted"/>
<reference evidence="1" key="1">
    <citation type="journal article" date="2022" name="Int. J. Mol. Sci.">
        <title>Draft Genome of Tanacetum Coccineum: Genomic Comparison of Closely Related Tanacetum-Family Plants.</title>
        <authorList>
            <person name="Yamashiro T."/>
            <person name="Shiraishi A."/>
            <person name="Nakayama K."/>
            <person name="Satake H."/>
        </authorList>
    </citation>
    <scope>NUCLEOTIDE SEQUENCE</scope>
</reference>
<gene>
    <name evidence="1" type="ORF">Tco_1030751</name>
</gene>
<evidence type="ECO:0000313" key="2">
    <source>
        <dbReference type="Proteomes" id="UP001151760"/>
    </source>
</evidence>
<keyword evidence="2" id="KW-1185">Reference proteome</keyword>
<accession>A0ABQ5G739</accession>
<reference evidence="1" key="2">
    <citation type="submission" date="2022-01" db="EMBL/GenBank/DDBJ databases">
        <authorList>
            <person name="Yamashiro T."/>
            <person name="Shiraishi A."/>
            <person name="Satake H."/>
            <person name="Nakayama K."/>
        </authorList>
    </citation>
    <scope>NUCLEOTIDE SEQUENCE</scope>
</reference>
<sequence>MTLLQGVPSIPGKSLIGSSLPTNILIKRSLSPSTPILSPGLNRKIFFRVNKPIYRELVREFFASFEFEASAYRYDPEHLGVKFRLGDEQREMSLLELGWRIGLYSERKSRENATLSGLSRAETVKATRLLMKFWPSIEDGGFNVGNMNVASIWNPRVKLAHRCIVTTISGRKENTNRVTKIDLYYLYCIYMEGVV</sequence>
<dbReference type="EMBL" id="BQNB010018169">
    <property type="protein sequence ID" value="GJT71465.1"/>
    <property type="molecule type" value="Genomic_DNA"/>
</dbReference>
<dbReference type="Proteomes" id="UP001151760">
    <property type="component" value="Unassembled WGS sequence"/>
</dbReference>
<comment type="caution">
    <text evidence="1">The sequence shown here is derived from an EMBL/GenBank/DDBJ whole genome shotgun (WGS) entry which is preliminary data.</text>
</comment>